<organism evidence="2 3">
    <name type="scientific">Saponaria officinalis</name>
    <name type="common">Common soapwort</name>
    <name type="synonym">Lychnis saponaria</name>
    <dbReference type="NCBI Taxonomy" id="3572"/>
    <lineage>
        <taxon>Eukaryota</taxon>
        <taxon>Viridiplantae</taxon>
        <taxon>Streptophyta</taxon>
        <taxon>Embryophyta</taxon>
        <taxon>Tracheophyta</taxon>
        <taxon>Spermatophyta</taxon>
        <taxon>Magnoliopsida</taxon>
        <taxon>eudicotyledons</taxon>
        <taxon>Gunneridae</taxon>
        <taxon>Pentapetalae</taxon>
        <taxon>Caryophyllales</taxon>
        <taxon>Caryophyllaceae</taxon>
        <taxon>Caryophylleae</taxon>
        <taxon>Saponaria</taxon>
    </lineage>
</organism>
<protein>
    <submittedName>
        <fullName evidence="2">Uncharacterized protein</fullName>
    </submittedName>
</protein>
<evidence type="ECO:0000256" key="1">
    <source>
        <dbReference type="SAM" id="SignalP"/>
    </source>
</evidence>
<sequence>MLKVIKSSWYMMFIIKSLLACLGAPSTSNVEPKAVKTTTKELSATGFTTSGQAEMVAASKHFSAAHKVQFC</sequence>
<keyword evidence="3" id="KW-1185">Reference proteome</keyword>
<feature type="signal peptide" evidence="1">
    <location>
        <begin position="1"/>
        <end position="20"/>
    </location>
</feature>
<dbReference type="EMBL" id="JBDFQZ010000010">
    <property type="protein sequence ID" value="KAK9683070.1"/>
    <property type="molecule type" value="Genomic_DNA"/>
</dbReference>
<proteinExistence type="predicted"/>
<accession>A0AAW1I0R8</accession>
<name>A0AAW1I0R8_SAPOF</name>
<dbReference type="AlphaFoldDB" id="A0AAW1I0R8"/>
<gene>
    <name evidence="2" type="ORF">RND81_10G116000</name>
</gene>
<evidence type="ECO:0000313" key="2">
    <source>
        <dbReference type="EMBL" id="KAK9683070.1"/>
    </source>
</evidence>
<keyword evidence="1" id="KW-0732">Signal</keyword>
<evidence type="ECO:0000313" key="3">
    <source>
        <dbReference type="Proteomes" id="UP001443914"/>
    </source>
</evidence>
<comment type="caution">
    <text evidence="2">The sequence shown here is derived from an EMBL/GenBank/DDBJ whole genome shotgun (WGS) entry which is preliminary data.</text>
</comment>
<dbReference type="Proteomes" id="UP001443914">
    <property type="component" value="Unassembled WGS sequence"/>
</dbReference>
<feature type="chain" id="PRO_5043721518" evidence="1">
    <location>
        <begin position="21"/>
        <end position="71"/>
    </location>
</feature>
<reference evidence="2" key="1">
    <citation type="submission" date="2024-03" db="EMBL/GenBank/DDBJ databases">
        <title>WGS assembly of Saponaria officinalis var. Norfolk2.</title>
        <authorList>
            <person name="Jenkins J."/>
            <person name="Shu S."/>
            <person name="Grimwood J."/>
            <person name="Barry K."/>
            <person name="Goodstein D."/>
            <person name="Schmutz J."/>
            <person name="Leebens-Mack J."/>
            <person name="Osbourn A."/>
        </authorList>
    </citation>
    <scope>NUCLEOTIDE SEQUENCE [LARGE SCALE GENOMIC DNA]</scope>
    <source>
        <strain evidence="2">JIC</strain>
    </source>
</reference>